<gene>
    <name evidence="2" type="ORF">PAHAL_3G017800</name>
</gene>
<evidence type="ECO:0000313" key="2">
    <source>
        <dbReference type="EMBL" id="PVH61369.1"/>
    </source>
</evidence>
<feature type="region of interest" description="Disordered" evidence="1">
    <location>
        <begin position="1"/>
        <end position="110"/>
    </location>
</feature>
<sequence length="185" mass="20378">MGPPAVAEAEGGQRRKQPGTAGGAWGRPTSARIRPPQEQIWPTAMLRAQGGRKTGGDERTKREMGNEGGRRRRLRHRPPCCSPDFRQVAPAAAEAESGGGVRVGRRDGGATPEDDAGLLFQYRWYCIKEPKLGCQAGPLLRCALYMGLRIGLAQLVMSVVKLRERERDKAQLISDRSRHSRPELK</sequence>
<protein>
    <submittedName>
        <fullName evidence="2">Uncharacterized protein</fullName>
    </submittedName>
</protein>
<accession>A0A2T8KGT2</accession>
<feature type="compositionally biased region" description="Basic and acidic residues" evidence="1">
    <location>
        <begin position="54"/>
        <end position="69"/>
    </location>
</feature>
<evidence type="ECO:0000256" key="1">
    <source>
        <dbReference type="SAM" id="MobiDB-lite"/>
    </source>
</evidence>
<dbReference type="EMBL" id="CM008048">
    <property type="protein sequence ID" value="PVH61369.1"/>
    <property type="molecule type" value="Genomic_DNA"/>
</dbReference>
<reference evidence="2" key="1">
    <citation type="submission" date="2018-04" db="EMBL/GenBank/DDBJ databases">
        <title>WGS assembly of Panicum hallii.</title>
        <authorList>
            <person name="Lovell J."/>
            <person name="Jenkins J."/>
            <person name="Lowry D."/>
            <person name="Mamidi S."/>
            <person name="Sreedasyam A."/>
            <person name="Weng X."/>
            <person name="Barry K."/>
            <person name="Bonette J."/>
            <person name="Campitelli B."/>
            <person name="Daum C."/>
            <person name="Gordon S."/>
            <person name="Gould B."/>
            <person name="Lipzen A."/>
            <person name="Macqueen A."/>
            <person name="Palacio-Mejia J."/>
            <person name="Plott C."/>
            <person name="Shakirov E."/>
            <person name="Shu S."/>
            <person name="Yoshinaga Y."/>
            <person name="Zane M."/>
            <person name="Rokhsar D."/>
            <person name="Grimwood J."/>
            <person name="Schmutz J."/>
            <person name="Juenger T."/>
        </authorList>
    </citation>
    <scope>NUCLEOTIDE SEQUENCE [LARGE SCALE GENOMIC DNA]</scope>
    <source>
        <strain evidence="2">FIL2</strain>
    </source>
</reference>
<proteinExistence type="predicted"/>
<name>A0A2T8KGT2_9POAL</name>
<dbReference type="AlphaFoldDB" id="A0A2T8KGT2"/>
<organism evidence="2">
    <name type="scientific">Panicum hallii</name>
    <dbReference type="NCBI Taxonomy" id="206008"/>
    <lineage>
        <taxon>Eukaryota</taxon>
        <taxon>Viridiplantae</taxon>
        <taxon>Streptophyta</taxon>
        <taxon>Embryophyta</taxon>
        <taxon>Tracheophyta</taxon>
        <taxon>Spermatophyta</taxon>
        <taxon>Magnoliopsida</taxon>
        <taxon>Liliopsida</taxon>
        <taxon>Poales</taxon>
        <taxon>Poaceae</taxon>
        <taxon>PACMAD clade</taxon>
        <taxon>Panicoideae</taxon>
        <taxon>Panicodae</taxon>
        <taxon>Paniceae</taxon>
        <taxon>Panicinae</taxon>
        <taxon>Panicum</taxon>
        <taxon>Panicum sect. Panicum</taxon>
    </lineage>
</organism>
<dbReference type="Gramene" id="PVH61369">
    <property type="protein sequence ID" value="PVH61369"/>
    <property type="gene ID" value="PAHAL_3G017800"/>
</dbReference>
<dbReference type="Proteomes" id="UP000243499">
    <property type="component" value="Chromosome 3"/>
</dbReference>